<comment type="caution">
    <text evidence="1">The sequence shown here is derived from an EMBL/GenBank/DDBJ whole genome shotgun (WGS) entry which is preliminary data.</text>
</comment>
<organism evidence="1">
    <name type="scientific">marine sediment metagenome</name>
    <dbReference type="NCBI Taxonomy" id="412755"/>
    <lineage>
        <taxon>unclassified sequences</taxon>
        <taxon>metagenomes</taxon>
        <taxon>ecological metagenomes</taxon>
    </lineage>
</organism>
<gene>
    <name evidence="1" type="ORF">S03H2_37431</name>
</gene>
<dbReference type="EMBL" id="BARU01023043">
    <property type="protein sequence ID" value="GAH48817.1"/>
    <property type="molecule type" value="Genomic_DNA"/>
</dbReference>
<dbReference type="AlphaFoldDB" id="X1FUX8"/>
<feature type="non-terminal residue" evidence="1">
    <location>
        <position position="39"/>
    </location>
</feature>
<accession>X1FUX8</accession>
<protein>
    <submittedName>
        <fullName evidence="1">Uncharacterized protein</fullName>
    </submittedName>
</protein>
<sequence length="39" mass="4615">MPSILKPKQNRLRKEVNRIDNLNIYDALKQPPKEALRTI</sequence>
<proteinExistence type="predicted"/>
<reference evidence="1" key="1">
    <citation type="journal article" date="2014" name="Front. Microbiol.">
        <title>High frequency of phylogenetically diverse reductive dehalogenase-homologous genes in deep subseafloor sedimentary metagenomes.</title>
        <authorList>
            <person name="Kawai M."/>
            <person name="Futagami T."/>
            <person name="Toyoda A."/>
            <person name="Takaki Y."/>
            <person name="Nishi S."/>
            <person name="Hori S."/>
            <person name="Arai W."/>
            <person name="Tsubouchi T."/>
            <person name="Morono Y."/>
            <person name="Uchiyama I."/>
            <person name="Ito T."/>
            <person name="Fujiyama A."/>
            <person name="Inagaki F."/>
            <person name="Takami H."/>
        </authorList>
    </citation>
    <scope>NUCLEOTIDE SEQUENCE</scope>
    <source>
        <strain evidence="1">Expedition CK06-06</strain>
    </source>
</reference>
<evidence type="ECO:0000313" key="1">
    <source>
        <dbReference type="EMBL" id="GAH48817.1"/>
    </source>
</evidence>
<name>X1FUX8_9ZZZZ</name>